<feature type="domain" description="Nephrocystin 3-like N-terminal" evidence="9">
    <location>
        <begin position="32"/>
        <end position="194"/>
    </location>
</feature>
<keyword evidence="2 8" id="KW-0812">Transmembrane</keyword>
<dbReference type="InterPro" id="IPR002110">
    <property type="entry name" value="Ankyrin_rpt"/>
</dbReference>
<keyword evidence="5 8" id="KW-0472">Membrane</keyword>
<proteinExistence type="predicted"/>
<accession>A0A9W8YJD4</accession>
<dbReference type="PANTHER" id="PTHR10039:SF15">
    <property type="entry name" value="NACHT DOMAIN-CONTAINING PROTEIN"/>
    <property type="match status" value="1"/>
</dbReference>
<dbReference type="SMART" id="SM00248">
    <property type="entry name" value="ANK"/>
    <property type="match status" value="3"/>
</dbReference>
<dbReference type="SUPFAM" id="SSF52540">
    <property type="entry name" value="P-loop containing nucleoside triphosphate hydrolases"/>
    <property type="match status" value="1"/>
</dbReference>
<evidence type="ECO:0000256" key="6">
    <source>
        <dbReference type="PROSITE-ProRule" id="PRU00023"/>
    </source>
</evidence>
<feature type="transmembrane region" description="Helical" evidence="8">
    <location>
        <begin position="716"/>
        <end position="734"/>
    </location>
</feature>
<name>A0A9W8YJD4_9PLEO</name>
<dbReference type="SUPFAM" id="SSF144083">
    <property type="entry name" value="Magnesium transport protein CorA, transmembrane region"/>
    <property type="match status" value="1"/>
</dbReference>
<evidence type="ECO:0000313" key="11">
    <source>
        <dbReference type="Proteomes" id="UP001140560"/>
    </source>
</evidence>
<keyword evidence="4 8" id="KW-1133">Transmembrane helix</keyword>
<dbReference type="AlphaFoldDB" id="A0A9W8YJD4"/>
<organism evidence="10 11">
    <name type="scientific">Neocucurbitaria cava</name>
    <dbReference type="NCBI Taxonomy" id="798079"/>
    <lineage>
        <taxon>Eukaryota</taxon>
        <taxon>Fungi</taxon>
        <taxon>Dikarya</taxon>
        <taxon>Ascomycota</taxon>
        <taxon>Pezizomycotina</taxon>
        <taxon>Dothideomycetes</taxon>
        <taxon>Pleosporomycetidae</taxon>
        <taxon>Pleosporales</taxon>
        <taxon>Pleosporineae</taxon>
        <taxon>Cucurbitariaceae</taxon>
        <taxon>Neocucurbitaria</taxon>
    </lineage>
</organism>
<dbReference type="InterPro" id="IPR056884">
    <property type="entry name" value="NPHP3-like_N"/>
</dbReference>
<feature type="repeat" description="ANK" evidence="6">
    <location>
        <begin position="439"/>
        <end position="471"/>
    </location>
</feature>
<keyword evidence="6" id="KW-0040">ANK repeat</keyword>
<dbReference type="OrthoDB" id="195446at2759"/>
<feature type="region of interest" description="Disordered" evidence="7">
    <location>
        <begin position="788"/>
        <end position="810"/>
    </location>
</feature>
<dbReference type="Pfam" id="PF01544">
    <property type="entry name" value="CorA"/>
    <property type="match status" value="1"/>
</dbReference>
<dbReference type="GO" id="GO:0016020">
    <property type="term" value="C:membrane"/>
    <property type="evidence" value="ECO:0007669"/>
    <property type="project" value="UniProtKB-SubCell"/>
</dbReference>
<dbReference type="PANTHER" id="PTHR10039">
    <property type="entry name" value="AMELOGENIN"/>
    <property type="match status" value="1"/>
</dbReference>
<dbReference type="Gene3D" id="3.40.50.300">
    <property type="entry name" value="P-loop containing nucleotide triphosphate hydrolases"/>
    <property type="match status" value="1"/>
</dbReference>
<reference evidence="10" key="1">
    <citation type="submission" date="2022-10" db="EMBL/GenBank/DDBJ databases">
        <title>Tapping the CABI collections for fungal endophytes: first genome assemblies for Collariella, Neodidymelliopsis, Ascochyta clinopodiicola, Didymella pomorum, Didymosphaeria variabile, Neocosmospora piperis and Neocucurbitaria cava.</title>
        <authorList>
            <person name="Hill R."/>
        </authorList>
    </citation>
    <scope>NUCLEOTIDE SEQUENCE</scope>
    <source>
        <strain evidence="10">IMI 356814</strain>
    </source>
</reference>
<feature type="transmembrane region" description="Helical" evidence="8">
    <location>
        <begin position="746"/>
        <end position="767"/>
    </location>
</feature>
<evidence type="ECO:0000256" key="5">
    <source>
        <dbReference type="ARBA" id="ARBA00023136"/>
    </source>
</evidence>
<evidence type="ECO:0000256" key="3">
    <source>
        <dbReference type="ARBA" id="ARBA00022737"/>
    </source>
</evidence>
<dbReference type="InterPro" id="IPR002523">
    <property type="entry name" value="MgTranspt_CorA/ZnTranspt_ZntB"/>
</dbReference>
<comment type="caution">
    <text evidence="10">The sequence shown here is derived from an EMBL/GenBank/DDBJ whole genome shotgun (WGS) entry which is preliminary data.</text>
</comment>
<evidence type="ECO:0000313" key="10">
    <source>
        <dbReference type="EMBL" id="KAJ4377357.1"/>
    </source>
</evidence>
<evidence type="ECO:0000256" key="7">
    <source>
        <dbReference type="SAM" id="MobiDB-lite"/>
    </source>
</evidence>
<keyword evidence="11" id="KW-1185">Reference proteome</keyword>
<dbReference type="InterPro" id="IPR045863">
    <property type="entry name" value="CorA_TM1_TM2"/>
</dbReference>
<gene>
    <name evidence="10" type="ORF">N0V83_000182</name>
</gene>
<keyword evidence="3" id="KW-0677">Repeat</keyword>
<evidence type="ECO:0000256" key="8">
    <source>
        <dbReference type="SAM" id="Phobius"/>
    </source>
</evidence>
<dbReference type="InterPro" id="IPR027417">
    <property type="entry name" value="P-loop_NTPase"/>
</dbReference>
<comment type="subcellular location">
    <subcellularLocation>
        <location evidence="1">Membrane</location>
        <topology evidence="1">Multi-pass membrane protein</topology>
    </subcellularLocation>
</comment>
<evidence type="ECO:0000256" key="1">
    <source>
        <dbReference type="ARBA" id="ARBA00004141"/>
    </source>
</evidence>
<evidence type="ECO:0000256" key="2">
    <source>
        <dbReference type="ARBA" id="ARBA00022692"/>
    </source>
</evidence>
<dbReference type="Gene3D" id="1.20.58.340">
    <property type="entry name" value="Magnesium transport protein CorA, transmembrane region"/>
    <property type="match status" value="1"/>
</dbReference>
<dbReference type="GO" id="GO:0046873">
    <property type="term" value="F:metal ion transmembrane transporter activity"/>
    <property type="evidence" value="ECO:0007669"/>
    <property type="project" value="InterPro"/>
</dbReference>
<dbReference type="SUPFAM" id="SSF48403">
    <property type="entry name" value="Ankyrin repeat"/>
    <property type="match status" value="1"/>
</dbReference>
<evidence type="ECO:0000256" key="4">
    <source>
        <dbReference type="ARBA" id="ARBA00022989"/>
    </source>
</evidence>
<feature type="compositionally biased region" description="Basic and acidic residues" evidence="7">
    <location>
        <begin position="793"/>
        <end position="810"/>
    </location>
</feature>
<dbReference type="Pfam" id="PF24883">
    <property type="entry name" value="NPHP3_N"/>
    <property type="match status" value="1"/>
</dbReference>
<dbReference type="InterPro" id="IPR036770">
    <property type="entry name" value="Ankyrin_rpt-contain_sf"/>
</dbReference>
<dbReference type="Proteomes" id="UP001140560">
    <property type="component" value="Unassembled WGS sequence"/>
</dbReference>
<evidence type="ECO:0000259" key="9">
    <source>
        <dbReference type="Pfam" id="PF24883"/>
    </source>
</evidence>
<dbReference type="EMBL" id="JAPEUY010000001">
    <property type="protein sequence ID" value="KAJ4377357.1"/>
    <property type="molecule type" value="Genomic_DNA"/>
</dbReference>
<dbReference type="PROSITE" id="PS50088">
    <property type="entry name" value="ANK_REPEAT"/>
    <property type="match status" value="2"/>
</dbReference>
<protein>
    <recommendedName>
        <fullName evidence="9">Nephrocystin 3-like N-terminal domain-containing protein</fullName>
    </recommendedName>
</protein>
<sequence length="810" mass="92420">MNKVEAAEAYRWLSPGDHFAKHTHIKSSRAPGTLQWLVDSPQFQRWLDHEQQVLLCTGKPGSGKTVATSLVVDTLFEKFGFNLGIGIAFLYHAYGQEDQNPERFLRSVLYQLGHRLRLIPTALIDLYRRYNNSASSPSVQELLGIIFETISKMSKVYLVIDALDELKSSHRRVLLSGLLKLQENLHVSLFATSRGFPDVVNRFQQFPSLEISGSLNLSYATLIFKHKFLHAKVLLDELATAQSPKSLSWKLSGLPVSPELHELYAEMMSRIERMVKEDRTLAKTALAWLLFARRPLKEAAFQHALGIQKGLSELDNDKVPDTIQIVALSAEYLWATQNDWWPEAKAMIAKYCLTYLAFDDIGQGYCKTDEEFEARLRENPLYEYAAQYWVDHLRDTPDLPERAITSFLIDQWKVASASQAMQWSEHESREQGYSQKIDHKQTGLHLAAQFGLESVIDLLLVAGQRPAVRDSKGLTPLWRATEESHEAVIRLLSRVDRTTFTVMLAEQEFSLAYSLLRHAGQTVKDTRLRTALHLGVIHNAPELIQNALKYGVDINAKDGDAYSPLQLAIQYQYDLSGKDQWMTLDYLSTLQSGSMPDSGMAFFNDLRPDVLNANGKQTTLINRLLDDANTWITLRHQLRKQAETARTFRKHYLKFADGDEAVGLLDRTIETFADRIALRIDKFDAASSALIQLEFNLTSIREAQKSTMLNRSIKRLTWITFVFLPLIFVSGLFGMNVNVLAGNPPWWWYVVFMLGTLCLTMAVWVAFKRFPELEDNLEDKFGWLVKPRRPKGQSKDVEKGWVADRKEKNI</sequence>
<feature type="repeat" description="ANK" evidence="6">
    <location>
        <begin position="527"/>
        <end position="559"/>
    </location>
</feature>
<dbReference type="Gene3D" id="1.25.40.20">
    <property type="entry name" value="Ankyrin repeat-containing domain"/>
    <property type="match status" value="2"/>
</dbReference>